<gene>
    <name evidence="1" type="ORF">MRB53_000756</name>
</gene>
<accession>A0ACC2MQF5</accession>
<evidence type="ECO:0000313" key="1">
    <source>
        <dbReference type="EMBL" id="KAJ8647733.1"/>
    </source>
</evidence>
<proteinExistence type="predicted"/>
<organism evidence="1 2">
    <name type="scientific">Persea americana</name>
    <name type="common">Avocado</name>
    <dbReference type="NCBI Taxonomy" id="3435"/>
    <lineage>
        <taxon>Eukaryota</taxon>
        <taxon>Viridiplantae</taxon>
        <taxon>Streptophyta</taxon>
        <taxon>Embryophyta</taxon>
        <taxon>Tracheophyta</taxon>
        <taxon>Spermatophyta</taxon>
        <taxon>Magnoliopsida</taxon>
        <taxon>Magnoliidae</taxon>
        <taxon>Laurales</taxon>
        <taxon>Lauraceae</taxon>
        <taxon>Persea</taxon>
    </lineage>
</organism>
<dbReference type="Proteomes" id="UP001234297">
    <property type="component" value="Chromosome 1"/>
</dbReference>
<keyword evidence="2" id="KW-1185">Reference proteome</keyword>
<sequence length="223" mass="24177">MHTRSSDLPQKSFQIKQDDKFYSRLLSKESSTANSSFRVYYGVAAGAVPFMWESQPGTPKHPISNTTLPPLIPPPSYYNNYQKNPTKKHSKSSLLNTILPRLSMRKAHVTPPSSSSSSSPPMSSSSQSSSYYSLSSSSYPSSPSTPSRPSILRRRSRLSTPRLSFSSSMEDDEYPAIGSPTSPFCFSSSRESGGGHRGCYSMVGVKNALLSIVGHGSSQGTTS</sequence>
<name>A0ACC2MQF5_PERAE</name>
<reference evidence="1 2" key="1">
    <citation type="journal article" date="2022" name="Hortic Res">
        <title>A haplotype resolved chromosomal level avocado genome allows analysis of novel avocado genes.</title>
        <authorList>
            <person name="Nath O."/>
            <person name="Fletcher S.J."/>
            <person name="Hayward A."/>
            <person name="Shaw L.M."/>
            <person name="Masouleh A.K."/>
            <person name="Furtado A."/>
            <person name="Henry R.J."/>
            <person name="Mitter N."/>
        </authorList>
    </citation>
    <scope>NUCLEOTIDE SEQUENCE [LARGE SCALE GENOMIC DNA]</scope>
    <source>
        <strain evidence="2">cv. Hass</strain>
    </source>
</reference>
<evidence type="ECO:0000313" key="2">
    <source>
        <dbReference type="Proteomes" id="UP001234297"/>
    </source>
</evidence>
<protein>
    <submittedName>
        <fullName evidence="1">Uncharacterized protein</fullName>
    </submittedName>
</protein>
<comment type="caution">
    <text evidence="1">The sequence shown here is derived from an EMBL/GenBank/DDBJ whole genome shotgun (WGS) entry which is preliminary data.</text>
</comment>
<dbReference type="EMBL" id="CM056809">
    <property type="protein sequence ID" value="KAJ8647733.1"/>
    <property type="molecule type" value="Genomic_DNA"/>
</dbReference>